<name>A0A0F8WBE3_9ZZZZ</name>
<organism evidence="1">
    <name type="scientific">marine sediment metagenome</name>
    <dbReference type="NCBI Taxonomy" id="412755"/>
    <lineage>
        <taxon>unclassified sequences</taxon>
        <taxon>metagenomes</taxon>
        <taxon>ecological metagenomes</taxon>
    </lineage>
</organism>
<evidence type="ECO:0000313" key="1">
    <source>
        <dbReference type="EMBL" id="KKK54167.1"/>
    </source>
</evidence>
<accession>A0A0F8WBE3</accession>
<comment type="caution">
    <text evidence="1">The sequence shown here is derived from an EMBL/GenBank/DDBJ whole genome shotgun (WGS) entry which is preliminary data.</text>
</comment>
<feature type="non-terminal residue" evidence="1">
    <location>
        <position position="1"/>
    </location>
</feature>
<reference evidence="1" key="1">
    <citation type="journal article" date="2015" name="Nature">
        <title>Complex archaea that bridge the gap between prokaryotes and eukaryotes.</title>
        <authorList>
            <person name="Spang A."/>
            <person name="Saw J.H."/>
            <person name="Jorgensen S.L."/>
            <person name="Zaremba-Niedzwiedzka K."/>
            <person name="Martijn J."/>
            <person name="Lind A.E."/>
            <person name="van Eijk R."/>
            <person name="Schleper C."/>
            <person name="Guy L."/>
            <person name="Ettema T.J."/>
        </authorList>
    </citation>
    <scope>NUCLEOTIDE SEQUENCE</scope>
</reference>
<gene>
    <name evidence="1" type="ORF">LCGC14_3087480</name>
</gene>
<proteinExistence type="predicted"/>
<dbReference type="EMBL" id="LAZR01066135">
    <property type="protein sequence ID" value="KKK54167.1"/>
    <property type="molecule type" value="Genomic_DNA"/>
</dbReference>
<protein>
    <submittedName>
        <fullName evidence="1">Uncharacterized protein</fullName>
    </submittedName>
</protein>
<sequence length="133" mass="14749">GQSHCNLHTVVEQSVLDAVEKNDDFIDQVKGQGHGPEAYEHMNANEVIAEIFNFIHIHHDIMVPVGSLDWDKVVSKDRGIAKNIGAIVTPVRLPLILEYVRKAAGFIHGPVSPLVLKLVKEWNDTELKALEGL</sequence>
<dbReference type="AlphaFoldDB" id="A0A0F8WBE3"/>